<dbReference type="RefSeq" id="WP_190828145.1">
    <property type="nucleotide sequence ID" value="NZ_CAWPPI010000048.1"/>
</dbReference>
<evidence type="ECO:0000313" key="4">
    <source>
        <dbReference type="Proteomes" id="UP000629098"/>
    </source>
</evidence>
<comment type="similarity">
    <text evidence="1">Belongs to the RelE toxin family.</text>
</comment>
<dbReference type="EMBL" id="JACXAE010000048">
    <property type="protein sequence ID" value="MBD2772952.1"/>
    <property type="molecule type" value="Genomic_DNA"/>
</dbReference>
<proteinExistence type="inferred from homology"/>
<dbReference type="Proteomes" id="UP000629098">
    <property type="component" value="Unassembled WGS sequence"/>
</dbReference>
<accession>A0A8J7BX34</accession>
<protein>
    <submittedName>
        <fullName evidence="3">Type II toxin-antitoxin system RelE/ParE family toxin</fullName>
    </submittedName>
</protein>
<gene>
    <name evidence="3" type="ORF">ICL16_12930</name>
</gene>
<comment type="caution">
    <text evidence="3">The sequence shown here is derived from an EMBL/GenBank/DDBJ whole genome shotgun (WGS) entry which is preliminary data.</text>
</comment>
<organism evidence="3 4">
    <name type="scientific">Iningainema tapete BLCC-T55</name>
    <dbReference type="NCBI Taxonomy" id="2748662"/>
    <lineage>
        <taxon>Bacteria</taxon>
        <taxon>Bacillati</taxon>
        <taxon>Cyanobacteriota</taxon>
        <taxon>Cyanophyceae</taxon>
        <taxon>Nostocales</taxon>
        <taxon>Scytonemataceae</taxon>
        <taxon>Iningainema tapete</taxon>
    </lineage>
</organism>
<keyword evidence="4" id="KW-1185">Reference proteome</keyword>
<name>A0A8J7BX34_9CYAN</name>
<dbReference type="InterPro" id="IPR051803">
    <property type="entry name" value="TA_system_RelE-like_toxin"/>
</dbReference>
<evidence type="ECO:0000256" key="2">
    <source>
        <dbReference type="ARBA" id="ARBA00022649"/>
    </source>
</evidence>
<dbReference type="PANTHER" id="PTHR33755:SF6">
    <property type="entry name" value="PLASMID STABILIZATION SYSTEM PROTEIN"/>
    <property type="match status" value="1"/>
</dbReference>
<dbReference type="Pfam" id="PF05016">
    <property type="entry name" value="ParE_toxin"/>
    <property type="match status" value="1"/>
</dbReference>
<dbReference type="PANTHER" id="PTHR33755">
    <property type="entry name" value="TOXIN PARE1-RELATED"/>
    <property type="match status" value="1"/>
</dbReference>
<dbReference type="Gene3D" id="3.30.2310.20">
    <property type="entry name" value="RelE-like"/>
    <property type="match status" value="1"/>
</dbReference>
<evidence type="ECO:0000313" key="3">
    <source>
        <dbReference type="EMBL" id="MBD2772952.1"/>
    </source>
</evidence>
<sequence length="96" mass="10755">MGCFTRTAKTEEDLIEIWTYIAADNPAAADRLLDQIDAKCQMLADNPGLGQARPDIAPQLRYFPVGRYLILYRVISEGIEVVRIVHGARHLPDLFG</sequence>
<evidence type="ECO:0000256" key="1">
    <source>
        <dbReference type="ARBA" id="ARBA00006226"/>
    </source>
</evidence>
<dbReference type="InterPro" id="IPR007712">
    <property type="entry name" value="RelE/ParE_toxin"/>
</dbReference>
<dbReference type="InterPro" id="IPR035093">
    <property type="entry name" value="RelE/ParE_toxin_dom_sf"/>
</dbReference>
<dbReference type="AlphaFoldDB" id="A0A8J7BX34"/>
<reference evidence="3" key="1">
    <citation type="submission" date="2020-09" db="EMBL/GenBank/DDBJ databases">
        <title>Iningainema tapete sp. nov. (Scytonemataceae, Cyanobacteria) from greenhouses in central Florida (USA) produces two types of nodularin with biosynthetic potential for microcystin-LR and anabaenopeptins.</title>
        <authorList>
            <person name="Berthold D.E."/>
            <person name="Lefler F.W."/>
            <person name="Huang I.-S."/>
            <person name="Abdulla H."/>
            <person name="Zimba P.V."/>
            <person name="Laughinghouse H.D. IV."/>
        </authorList>
    </citation>
    <scope>NUCLEOTIDE SEQUENCE</scope>
    <source>
        <strain evidence="3">BLCCT55</strain>
    </source>
</reference>
<keyword evidence="2" id="KW-1277">Toxin-antitoxin system</keyword>